<gene>
    <name evidence="11" type="ORF">PPERSA_10712</name>
</gene>
<name>A0A0V0QDL9_PSEPJ</name>
<sequence>MHNNRNQNNNFVPNFGPNDNNLTWQQQQFMNQKKRGYHDNNYQNNQYQEFNPFQFQNQQQDFSQMDSLEQQINQLLQENFDTPSVQQNQSQLNQQKQQEFDFFQNMNNNLSQNQEQVSNNQNQNQLQQIFEQNFNVGGSKIVSISQLEGQSGQQQQLINGENYGQQQQSQNLRNMQQFSQKFEQMNLYDRNSESQEFKEKNMQVLFRSNKGTFLQKFDVQGELKEENLIDKNNLFAFFSNDGNFLYVAGERVVSLYDLRRNNMRIAQTERSMIQKLYLSNDWRYIISVELPKKTETEYFCYLLDPFTLEVNIKFQMNNYSKLDWPLVQFDEKDKLFFIKKKEKIDIIDSQTFNLLDYIELPDFKTQFYLSPKYENLQIMIIQPETSTQEQGYIKGKLTLYNYDHDDQKLILICEKELQRAQEITPIWSPDGEKLLIWKQTMHDNTNQSYYGQHTLYYFEKETKNLREIYLYKGPIHDIQWNKQSTQFIVSVGYMPAGTILFGSDGYPQFEFGKHHKNCIKWANQRYMLVAGFGNLNGHMDIWDTIEKKLVGSCRSHGTTYCQWSPCSQKFLIGVLQHKLKQDNKMVVYNVKGQIIGKILLKDSEHLYQVTWRPDSYIFKDNGPLAEEEKKQENNNSGSEQQNSEDMNQQKEKKGKFLSLRNNSSFAAQLKAQKEQNETGPRVLEKDEKFDSQIEDPKPEANQNKDDKKNNNNNNSNNNSQNRSGLRQQQQKKQEKPQNNDFRIKRSAKNAQDLEKEQQIAQFQLEQQQQQKQKQKKKNPDNKQQQQQQGENQGQQQDVNKQNQESQNQVEGQKEVTQSQNKNKKKKKQH</sequence>
<feature type="coiled-coil region" evidence="8">
    <location>
        <begin position="58"/>
        <end position="123"/>
    </location>
</feature>
<dbReference type="PANTHER" id="PTHR13227:SF0">
    <property type="entry name" value="EUKARYOTIC TRANSLATION INITIATION FACTOR 2A"/>
    <property type="match status" value="1"/>
</dbReference>
<dbReference type="GO" id="GO:0043022">
    <property type="term" value="F:ribosome binding"/>
    <property type="evidence" value="ECO:0007669"/>
    <property type="project" value="TreeGrafter"/>
</dbReference>
<feature type="compositionally biased region" description="Polar residues" evidence="9">
    <location>
        <begin position="807"/>
        <end position="819"/>
    </location>
</feature>
<dbReference type="InterPro" id="IPR011387">
    <property type="entry name" value="TIF2A"/>
</dbReference>
<dbReference type="InterPro" id="IPR015943">
    <property type="entry name" value="WD40/YVTN_repeat-like_dom_sf"/>
</dbReference>
<evidence type="ECO:0000313" key="11">
    <source>
        <dbReference type="EMBL" id="KRX00213.1"/>
    </source>
</evidence>
<dbReference type="PANTHER" id="PTHR13227">
    <property type="entry name" value="EUKARYOTIC TRANSLATION INITIATION FACTOR 2A"/>
    <property type="match status" value="1"/>
</dbReference>
<feature type="compositionally biased region" description="Basic and acidic residues" evidence="9">
    <location>
        <begin position="671"/>
        <end position="709"/>
    </location>
</feature>
<evidence type="ECO:0000256" key="3">
    <source>
        <dbReference type="ARBA" id="ARBA00022540"/>
    </source>
</evidence>
<comment type="similarity">
    <text evidence="1">Belongs to the WD repeat EIF2A family.</text>
</comment>
<keyword evidence="4" id="KW-0853">WD repeat</keyword>
<dbReference type="SUPFAM" id="SSF50960">
    <property type="entry name" value="TolB, C-terminal domain"/>
    <property type="match status" value="1"/>
</dbReference>
<feature type="compositionally biased region" description="Basic and acidic residues" evidence="9">
    <location>
        <begin position="731"/>
        <end position="743"/>
    </location>
</feature>
<evidence type="ECO:0000256" key="6">
    <source>
        <dbReference type="ARBA" id="ARBA00022845"/>
    </source>
</evidence>
<keyword evidence="5" id="KW-0677">Repeat</keyword>
<accession>A0A0V0QDL9</accession>
<keyword evidence="7" id="KW-0648">Protein biosynthesis</keyword>
<feature type="domain" description="Translation initiation factor beta propellor-like" evidence="10">
    <location>
        <begin position="415"/>
        <end position="609"/>
    </location>
</feature>
<feature type="compositionally biased region" description="Low complexity" evidence="9">
    <location>
        <begin position="633"/>
        <end position="644"/>
    </location>
</feature>
<organism evidence="11 12">
    <name type="scientific">Pseudocohnilembus persalinus</name>
    <name type="common">Ciliate</name>
    <dbReference type="NCBI Taxonomy" id="266149"/>
    <lineage>
        <taxon>Eukaryota</taxon>
        <taxon>Sar</taxon>
        <taxon>Alveolata</taxon>
        <taxon>Ciliophora</taxon>
        <taxon>Intramacronucleata</taxon>
        <taxon>Oligohymenophorea</taxon>
        <taxon>Scuticociliatia</taxon>
        <taxon>Philasterida</taxon>
        <taxon>Pseudocohnilembidae</taxon>
        <taxon>Pseudocohnilembus</taxon>
    </lineage>
</organism>
<feature type="region of interest" description="Disordered" evidence="9">
    <location>
        <begin position="1"/>
        <end position="22"/>
    </location>
</feature>
<reference evidence="11 12" key="1">
    <citation type="journal article" date="2015" name="Sci. Rep.">
        <title>Genome of the facultative scuticociliatosis pathogen Pseudocohnilembus persalinus provides insight into its virulence through horizontal gene transfer.</title>
        <authorList>
            <person name="Xiong J."/>
            <person name="Wang G."/>
            <person name="Cheng J."/>
            <person name="Tian M."/>
            <person name="Pan X."/>
            <person name="Warren A."/>
            <person name="Jiang C."/>
            <person name="Yuan D."/>
            <person name="Miao W."/>
        </authorList>
    </citation>
    <scope>NUCLEOTIDE SEQUENCE [LARGE SCALE GENOMIC DNA]</scope>
    <source>
        <strain evidence="11">36N120E</strain>
    </source>
</reference>
<keyword evidence="3" id="KW-0396">Initiation factor</keyword>
<feature type="region of interest" description="Disordered" evidence="9">
    <location>
        <begin position="626"/>
        <end position="652"/>
    </location>
</feature>
<evidence type="ECO:0000256" key="4">
    <source>
        <dbReference type="ARBA" id="ARBA00022574"/>
    </source>
</evidence>
<feature type="compositionally biased region" description="Low complexity" evidence="9">
    <location>
        <begin position="781"/>
        <end position="806"/>
    </location>
</feature>
<evidence type="ECO:0000313" key="12">
    <source>
        <dbReference type="Proteomes" id="UP000054937"/>
    </source>
</evidence>
<dbReference type="Proteomes" id="UP000054937">
    <property type="component" value="Unassembled WGS sequence"/>
</dbReference>
<evidence type="ECO:0000256" key="9">
    <source>
        <dbReference type="SAM" id="MobiDB-lite"/>
    </source>
</evidence>
<protein>
    <recommendedName>
        <fullName evidence="2">Eukaryotic translation initiation factor 2A</fullName>
    </recommendedName>
</protein>
<dbReference type="OMA" id="YGQHTLY"/>
<dbReference type="GO" id="GO:0003743">
    <property type="term" value="F:translation initiation factor activity"/>
    <property type="evidence" value="ECO:0007669"/>
    <property type="project" value="UniProtKB-KW"/>
</dbReference>
<keyword evidence="12" id="KW-1185">Reference proteome</keyword>
<evidence type="ECO:0000256" key="7">
    <source>
        <dbReference type="ARBA" id="ARBA00022917"/>
    </source>
</evidence>
<dbReference type="AlphaFoldDB" id="A0A0V0QDL9"/>
<evidence type="ECO:0000259" key="10">
    <source>
        <dbReference type="Pfam" id="PF08662"/>
    </source>
</evidence>
<feature type="region of interest" description="Disordered" evidence="9">
    <location>
        <begin position="669"/>
        <end position="829"/>
    </location>
</feature>
<dbReference type="InterPro" id="IPR013979">
    <property type="entry name" value="TIF_beta_prop-like"/>
</dbReference>
<dbReference type="Pfam" id="PF08662">
    <property type="entry name" value="eIF2A"/>
    <property type="match status" value="1"/>
</dbReference>
<dbReference type="EMBL" id="LDAU01000194">
    <property type="protein sequence ID" value="KRX00213.1"/>
    <property type="molecule type" value="Genomic_DNA"/>
</dbReference>
<feature type="compositionally biased region" description="Low complexity" evidence="9">
    <location>
        <begin position="758"/>
        <end position="771"/>
    </location>
</feature>
<dbReference type="GO" id="GO:0006417">
    <property type="term" value="P:regulation of translation"/>
    <property type="evidence" value="ECO:0007669"/>
    <property type="project" value="UniProtKB-KW"/>
</dbReference>
<feature type="compositionally biased region" description="Low complexity" evidence="9">
    <location>
        <begin position="1"/>
        <end position="21"/>
    </location>
</feature>
<dbReference type="GO" id="GO:0022627">
    <property type="term" value="C:cytosolic small ribosomal subunit"/>
    <property type="evidence" value="ECO:0007669"/>
    <property type="project" value="TreeGrafter"/>
</dbReference>
<dbReference type="InParanoid" id="A0A0V0QDL9"/>
<dbReference type="GO" id="GO:0003729">
    <property type="term" value="F:mRNA binding"/>
    <property type="evidence" value="ECO:0007669"/>
    <property type="project" value="TreeGrafter"/>
</dbReference>
<feature type="compositionally biased region" description="Low complexity" evidence="9">
    <location>
        <begin position="710"/>
        <end position="721"/>
    </location>
</feature>
<keyword evidence="8" id="KW-0175">Coiled coil</keyword>
<proteinExistence type="inferred from homology"/>
<evidence type="ECO:0000256" key="5">
    <source>
        <dbReference type="ARBA" id="ARBA00022737"/>
    </source>
</evidence>
<evidence type="ECO:0000256" key="1">
    <source>
        <dbReference type="ARBA" id="ARBA00009573"/>
    </source>
</evidence>
<keyword evidence="6" id="KW-0810">Translation regulation</keyword>
<dbReference type="GO" id="GO:0000049">
    <property type="term" value="F:tRNA binding"/>
    <property type="evidence" value="ECO:0007669"/>
    <property type="project" value="TreeGrafter"/>
</dbReference>
<evidence type="ECO:0000256" key="2">
    <source>
        <dbReference type="ARBA" id="ARBA00013819"/>
    </source>
</evidence>
<dbReference type="Gene3D" id="2.130.10.10">
    <property type="entry name" value="YVTN repeat-like/Quinoprotein amine dehydrogenase"/>
    <property type="match status" value="1"/>
</dbReference>
<evidence type="ECO:0000256" key="8">
    <source>
        <dbReference type="SAM" id="Coils"/>
    </source>
</evidence>
<comment type="caution">
    <text evidence="11">The sequence shown here is derived from an EMBL/GenBank/DDBJ whole genome shotgun (WGS) entry which is preliminary data.</text>
</comment>
<dbReference type="OrthoDB" id="2194683at2759"/>